<dbReference type="KEGG" id="dat:HRM2_30900"/>
<dbReference type="Pfam" id="PF02219">
    <property type="entry name" value="MTHFR"/>
    <property type="match status" value="1"/>
</dbReference>
<organism evidence="10 11">
    <name type="scientific">Desulforapulum autotrophicum (strain ATCC 43914 / DSM 3382 / VKM B-1955 / HRM2)</name>
    <name type="common">Desulfobacterium autotrophicum</name>
    <dbReference type="NCBI Taxonomy" id="177437"/>
    <lineage>
        <taxon>Bacteria</taxon>
        <taxon>Pseudomonadati</taxon>
        <taxon>Thermodesulfobacteriota</taxon>
        <taxon>Desulfobacteria</taxon>
        <taxon>Desulfobacterales</taxon>
        <taxon>Desulfobacteraceae</taxon>
        <taxon>Desulforapulum</taxon>
    </lineage>
</organism>
<dbReference type="GO" id="GO:0005829">
    <property type="term" value="C:cytosol"/>
    <property type="evidence" value="ECO:0007669"/>
    <property type="project" value="TreeGrafter"/>
</dbReference>
<keyword evidence="6 9" id="KW-0560">Oxidoreductase</keyword>
<proteinExistence type="inferred from homology"/>
<evidence type="ECO:0000256" key="7">
    <source>
        <dbReference type="ARBA" id="ARBA00034478"/>
    </source>
</evidence>
<keyword evidence="11" id="KW-1185">Reference proteome</keyword>
<dbReference type="STRING" id="177437.HRM2_30900"/>
<dbReference type="InterPro" id="IPR003171">
    <property type="entry name" value="Mehydrof_redctse-like"/>
</dbReference>
<dbReference type="RefSeq" id="WP_015904935.1">
    <property type="nucleotide sequence ID" value="NC_012108.1"/>
</dbReference>
<dbReference type="GO" id="GO:0106312">
    <property type="term" value="F:methylenetetrahydrofolate reductase (NADH) activity"/>
    <property type="evidence" value="ECO:0007669"/>
    <property type="project" value="UniProtKB-EC"/>
</dbReference>
<evidence type="ECO:0000256" key="3">
    <source>
        <dbReference type="ARBA" id="ARBA00006743"/>
    </source>
</evidence>
<reference evidence="10 11" key="1">
    <citation type="journal article" date="2009" name="Environ. Microbiol.">
        <title>Genome sequence of Desulfobacterium autotrophicum HRM2, a marine sulfate reducer oxidizing organic carbon completely to carbon dioxide.</title>
        <authorList>
            <person name="Strittmatter A.W."/>
            <person name="Liesegang H."/>
            <person name="Rabus R."/>
            <person name="Decker I."/>
            <person name="Amann J."/>
            <person name="Andres S."/>
            <person name="Henne A."/>
            <person name="Fricke W.F."/>
            <person name="Martinez-Arias R."/>
            <person name="Bartels D."/>
            <person name="Goesmann A."/>
            <person name="Krause L."/>
            <person name="Puehler A."/>
            <person name="Klenk H.P."/>
            <person name="Richter M."/>
            <person name="Schuler M."/>
            <person name="Gloeckner F.O."/>
            <person name="Meyerdierks A."/>
            <person name="Gottschalk G."/>
            <person name="Amann R."/>
        </authorList>
    </citation>
    <scope>NUCLEOTIDE SEQUENCE [LARGE SCALE GENOMIC DNA]</scope>
    <source>
        <strain evidence="11">ATCC 43914 / DSM 3382 / HRM2</strain>
    </source>
</reference>
<evidence type="ECO:0000256" key="8">
    <source>
        <dbReference type="ARBA" id="ARBA00048628"/>
    </source>
</evidence>
<dbReference type="PANTHER" id="PTHR45754:SF3">
    <property type="entry name" value="METHYLENETETRAHYDROFOLATE REDUCTASE (NADPH)"/>
    <property type="match status" value="1"/>
</dbReference>
<comment type="pathway">
    <text evidence="7">Amino-acid biosynthesis; L-methionine biosynthesis via de novo pathway.</text>
</comment>
<dbReference type="GO" id="GO:0009086">
    <property type="term" value="P:methionine biosynthetic process"/>
    <property type="evidence" value="ECO:0007669"/>
    <property type="project" value="TreeGrafter"/>
</dbReference>
<comment type="catalytic activity">
    <reaction evidence="8">
        <text>(6S)-5-methyl-5,6,7,8-tetrahydrofolate + NAD(+) = (6R)-5,10-methylene-5,6,7,8-tetrahydrofolate + NADH + H(+)</text>
        <dbReference type="Rhea" id="RHEA:19821"/>
        <dbReference type="ChEBI" id="CHEBI:15378"/>
        <dbReference type="ChEBI" id="CHEBI:15636"/>
        <dbReference type="ChEBI" id="CHEBI:18608"/>
        <dbReference type="ChEBI" id="CHEBI:57540"/>
        <dbReference type="ChEBI" id="CHEBI:57945"/>
        <dbReference type="EC" id="1.5.1.54"/>
    </reaction>
    <physiologicalReaction direction="right-to-left" evidence="8">
        <dbReference type="Rhea" id="RHEA:19823"/>
    </physiologicalReaction>
</comment>
<dbReference type="eggNOG" id="COG0685">
    <property type="taxonomic scope" value="Bacteria"/>
</dbReference>
<sequence>MQFRKRLKTGEFARLVQIDPPKGTDVITMVNNAIKVKGVVDAFLVSEMKSAVMRMTSLGASLVLQQKGLDTIVQLSCRDRNRLALQGDLLAASALGIAAAMVVEGDPPATGDHVDAKAVYDLTDEALVKAIASLSKGRDLAGVELAGSVDLPMGVELSTGLRGGEREKELDRMKRMIDLGVCFFVTQPLFEFSMTEPFLKIAVKNGVTIIPTVLLVKSLGMARYMARNLAHIIMPEHVIDTLQKTPDKVKASISLAVDMIHEVREMGFGGVNVSCLGWEDKLPEVLGVMKGLKG</sequence>
<dbReference type="AlphaFoldDB" id="C0QKT3"/>
<gene>
    <name evidence="10" type="primary">metF4</name>
    <name evidence="10" type="ordered locus">HRM2_30900</name>
</gene>
<protein>
    <recommendedName>
        <fullName evidence="9">Methylenetetrahydrofolate reductase</fullName>
    </recommendedName>
</protein>
<dbReference type="GO" id="GO:0071949">
    <property type="term" value="F:FAD binding"/>
    <property type="evidence" value="ECO:0007669"/>
    <property type="project" value="TreeGrafter"/>
</dbReference>
<evidence type="ECO:0000313" key="11">
    <source>
        <dbReference type="Proteomes" id="UP000000442"/>
    </source>
</evidence>
<keyword evidence="5 9" id="KW-0274">FAD</keyword>
<dbReference type="PANTHER" id="PTHR45754">
    <property type="entry name" value="METHYLENETETRAHYDROFOLATE REDUCTASE"/>
    <property type="match status" value="1"/>
</dbReference>
<evidence type="ECO:0000256" key="2">
    <source>
        <dbReference type="ARBA" id="ARBA00004777"/>
    </source>
</evidence>
<dbReference type="HOGENOM" id="CLU_057297_2_0_7"/>
<comment type="pathway">
    <text evidence="2 9">One-carbon metabolism; tetrahydrofolate interconversion.</text>
</comment>
<dbReference type="EMBL" id="CP001087">
    <property type="protein sequence ID" value="ACN16173.1"/>
    <property type="molecule type" value="Genomic_DNA"/>
</dbReference>
<name>C0QKT3_DESAH</name>
<keyword evidence="4 9" id="KW-0285">Flavoprotein</keyword>
<evidence type="ECO:0000256" key="9">
    <source>
        <dbReference type="RuleBase" id="RU003862"/>
    </source>
</evidence>
<evidence type="ECO:0000256" key="5">
    <source>
        <dbReference type="ARBA" id="ARBA00022827"/>
    </source>
</evidence>
<dbReference type="Proteomes" id="UP000000442">
    <property type="component" value="Chromosome"/>
</dbReference>
<evidence type="ECO:0000313" key="10">
    <source>
        <dbReference type="EMBL" id="ACN16173.1"/>
    </source>
</evidence>
<comment type="cofactor">
    <cofactor evidence="1 9">
        <name>FAD</name>
        <dbReference type="ChEBI" id="CHEBI:57692"/>
    </cofactor>
</comment>
<dbReference type="Gene3D" id="3.20.20.220">
    <property type="match status" value="1"/>
</dbReference>
<evidence type="ECO:0000256" key="1">
    <source>
        <dbReference type="ARBA" id="ARBA00001974"/>
    </source>
</evidence>
<accession>C0QKT3</accession>
<dbReference type="GO" id="GO:0035999">
    <property type="term" value="P:tetrahydrofolate interconversion"/>
    <property type="evidence" value="ECO:0007669"/>
    <property type="project" value="UniProtKB-UniPathway"/>
</dbReference>
<dbReference type="SUPFAM" id="SSF51730">
    <property type="entry name" value="FAD-linked oxidoreductase"/>
    <property type="match status" value="1"/>
</dbReference>
<evidence type="ECO:0000256" key="4">
    <source>
        <dbReference type="ARBA" id="ARBA00022630"/>
    </source>
</evidence>
<dbReference type="InterPro" id="IPR029041">
    <property type="entry name" value="FAD-linked_oxidoreductase-like"/>
</dbReference>
<evidence type="ECO:0000256" key="6">
    <source>
        <dbReference type="ARBA" id="ARBA00023002"/>
    </source>
</evidence>
<dbReference type="UniPathway" id="UPA00193"/>
<comment type="similarity">
    <text evidence="3 9">Belongs to the methylenetetrahydrofolate reductase family.</text>
</comment>